<dbReference type="AlphaFoldDB" id="A0A399RPB8"/>
<accession>A0A399RPB8</accession>
<evidence type="ECO:0000313" key="2">
    <source>
        <dbReference type="EMBL" id="RIJ32661.1"/>
    </source>
</evidence>
<evidence type="ECO:0000256" key="1">
    <source>
        <dbReference type="SAM" id="SignalP"/>
    </source>
</evidence>
<keyword evidence="3" id="KW-1185">Reference proteome</keyword>
<feature type="chain" id="PRO_5017472783" evidence="1">
    <location>
        <begin position="22"/>
        <end position="209"/>
    </location>
</feature>
<evidence type="ECO:0000313" key="3">
    <source>
        <dbReference type="Proteomes" id="UP000266385"/>
    </source>
</evidence>
<sequence>MRKLILTGAGLLAAAALPAFADGYRNAPPPNPGPAPLSPHEARVHHPDKEVHVVRIRREVEPAYTVSSSCGCCCAPASYSRSYTTEPVVVRTYTRTYTRMAPPSCGYSPAYRHHDGGHQHDHHEHHREMHGDMHHQERHGDGYYHESRYHDGRYAHQSWQDQRDRYAGPHGDAPAYGENRIIWTDDGERKESTYTARRDGYSYYQAWSN</sequence>
<keyword evidence="1" id="KW-0732">Signal</keyword>
<dbReference type="RefSeq" id="WP_119374742.1">
    <property type="nucleotide sequence ID" value="NZ_QWFX01000005.1"/>
</dbReference>
<protein>
    <submittedName>
        <fullName evidence="2">Uncharacterized protein</fullName>
    </submittedName>
</protein>
<proteinExistence type="predicted"/>
<reference evidence="2 3" key="1">
    <citation type="submission" date="2018-08" db="EMBL/GenBank/DDBJ databases">
        <title>Henriciella mobilis sp. nov., isolated from seawater.</title>
        <authorList>
            <person name="Cheng H."/>
            <person name="Wu Y.-H."/>
            <person name="Xu X.-W."/>
            <person name="Guo L.-L."/>
        </authorList>
    </citation>
    <scope>NUCLEOTIDE SEQUENCE [LARGE SCALE GENOMIC DNA]</scope>
    <source>
        <strain evidence="2 3">JN25</strain>
    </source>
</reference>
<feature type="signal peptide" evidence="1">
    <location>
        <begin position="1"/>
        <end position="21"/>
    </location>
</feature>
<name>A0A399RPB8_9PROT</name>
<comment type="caution">
    <text evidence="2">The sequence shown here is derived from an EMBL/GenBank/DDBJ whole genome shotgun (WGS) entry which is preliminary data.</text>
</comment>
<dbReference type="Proteomes" id="UP000266385">
    <property type="component" value="Unassembled WGS sequence"/>
</dbReference>
<organism evidence="2 3">
    <name type="scientific">Henriciella mobilis</name>
    <dbReference type="NCBI Taxonomy" id="2305467"/>
    <lineage>
        <taxon>Bacteria</taxon>
        <taxon>Pseudomonadati</taxon>
        <taxon>Pseudomonadota</taxon>
        <taxon>Alphaproteobacteria</taxon>
        <taxon>Hyphomonadales</taxon>
        <taxon>Hyphomonadaceae</taxon>
        <taxon>Henriciella</taxon>
    </lineage>
</organism>
<dbReference type="EMBL" id="QWFX01000005">
    <property type="protein sequence ID" value="RIJ32661.1"/>
    <property type="molecule type" value="Genomic_DNA"/>
</dbReference>
<gene>
    <name evidence="2" type="ORF">D1223_02075</name>
</gene>